<keyword evidence="6" id="KW-0067">ATP-binding</keyword>
<evidence type="ECO:0000256" key="5">
    <source>
        <dbReference type="ARBA" id="ARBA00022777"/>
    </source>
</evidence>
<dbReference type="PANTHER" id="PTHR47634">
    <property type="entry name" value="PROTEIN KINASE DOMAIN-CONTAINING PROTEIN-RELATED"/>
    <property type="match status" value="1"/>
</dbReference>
<evidence type="ECO:0000313" key="10">
    <source>
        <dbReference type="EMBL" id="QHT04813.1"/>
    </source>
</evidence>
<dbReference type="PANTHER" id="PTHR47634:SF9">
    <property type="entry name" value="PROTEIN KINASE DOMAIN-CONTAINING PROTEIN-RELATED"/>
    <property type="match status" value="1"/>
</dbReference>
<dbReference type="Pfam" id="PF00069">
    <property type="entry name" value="Pkinase"/>
    <property type="match status" value="1"/>
</dbReference>
<dbReference type="SUPFAM" id="SSF56112">
    <property type="entry name" value="Protein kinase-like (PK-like)"/>
    <property type="match status" value="1"/>
</dbReference>
<dbReference type="GO" id="GO:0004674">
    <property type="term" value="F:protein serine/threonine kinase activity"/>
    <property type="evidence" value="ECO:0007669"/>
    <property type="project" value="UniProtKB-KW"/>
</dbReference>
<keyword evidence="3" id="KW-0808">Transferase</keyword>
<evidence type="ECO:0000256" key="3">
    <source>
        <dbReference type="ARBA" id="ARBA00022679"/>
    </source>
</evidence>
<dbReference type="PROSITE" id="PS00107">
    <property type="entry name" value="PROTEIN_KINASE_ATP"/>
    <property type="match status" value="1"/>
</dbReference>
<dbReference type="InterPro" id="IPR011009">
    <property type="entry name" value="Kinase-like_dom_sf"/>
</dbReference>
<feature type="domain" description="Protein kinase" evidence="9">
    <location>
        <begin position="62"/>
        <end position="415"/>
    </location>
</feature>
<evidence type="ECO:0000256" key="4">
    <source>
        <dbReference type="ARBA" id="ARBA00022741"/>
    </source>
</evidence>
<keyword evidence="2" id="KW-0723">Serine/threonine-protein kinase</keyword>
<dbReference type="AlphaFoldDB" id="A0A6C0CKJ0"/>
<dbReference type="FunFam" id="1.10.510.10:FF:000275">
    <property type="entry name" value="SRSF protein kinase 2 isoform X3"/>
    <property type="match status" value="1"/>
</dbReference>
<dbReference type="InterPro" id="IPR000719">
    <property type="entry name" value="Prot_kinase_dom"/>
</dbReference>
<dbReference type="SMART" id="SM00220">
    <property type="entry name" value="S_TKc"/>
    <property type="match status" value="1"/>
</dbReference>
<name>A0A6C0CKJ0_9ZZZZ</name>
<comment type="catalytic activity">
    <reaction evidence="8">
        <text>L-seryl-[protein] + ATP = O-phospho-L-seryl-[protein] + ADP + H(+)</text>
        <dbReference type="Rhea" id="RHEA:17989"/>
        <dbReference type="Rhea" id="RHEA-COMP:9863"/>
        <dbReference type="Rhea" id="RHEA-COMP:11604"/>
        <dbReference type="ChEBI" id="CHEBI:15378"/>
        <dbReference type="ChEBI" id="CHEBI:29999"/>
        <dbReference type="ChEBI" id="CHEBI:30616"/>
        <dbReference type="ChEBI" id="CHEBI:83421"/>
        <dbReference type="ChEBI" id="CHEBI:456216"/>
        <dbReference type="EC" id="2.7.11.1"/>
    </reaction>
</comment>
<dbReference type="PROSITE" id="PS50011">
    <property type="entry name" value="PROTEIN_KINASE_DOM"/>
    <property type="match status" value="1"/>
</dbReference>
<reference evidence="10" key="1">
    <citation type="journal article" date="2020" name="Nature">
        <title>Giant virus diversity and host interactions through global metagenomics.</title>
        <authorList>
            <person name="Schulz F."/>
            <person name="Roux S."/>
            <person name="Paez-Espino D."/>
            <person name="Jungbluth S."/>
            <person name="Walsh D.A."/>
            <person name="Denef V.J."/>
            <person name="McMahon K.D."/>
            <person name="Konstantinidis K.T."/>
            <person name="Eloe-Fadrosh E.A."/>
            <person name="Kyrpides N.C."/>
            <person name="Woyke T."/>
        </authorList>
    </citation>
    <scope>NUCLEOTIDE SEQUENCE</scope>
    <source>
        <strain evidence="10">GVMAG-M-3300021343-4</strain>
    </source>
</reference>
<dbReference type="EMBL" id="MN739439">
    <property type="protein sequence ID" value="QHT04813.1"/>
    <property type="molecule type" value="Genomic_DNA"/>
</dbReference>
<evidence type="ECO:0000256" key="6">
    <source>
        <dbReference type="ARBA" id="ARBA00022840"/>
    </source>
</evidence>
<dbReference type="InterPro" id="IPR017441">
    <property type="entry name" value="Protein_kinase_ATP_BS"/>
</dbReference>
<dbReference type="InterPro" id="IPR008271">
    <property type="entry name" value="Ser/Thr_kinase_AS"/>
</dbReference>
<dbReference type="GO" id="GO:0000245">
    <property type="term" value="P:spliceosomal complex assembly"/>
    <property type="evidence" value="ECO:0007669"/>
    <property type="project" value="TreeGrafter"/>
</dbReference>
<dbReference type="EC" id="2.7.11.1" evidence="1"/>
<dbReference type="GO" id="GO:0005524">
    <property type="term" value="F:ATP binding"/>
    <property type="evidence" value="ECO:0007669"/>
    <property type="project" value="UniProtKB-KW"/>
</dbReference>
<dbReference type="GO" id="GO:0050684">
    <property type="term" value="P:regulation of mRNA processing"/>
    <property type="evidence" value="ECO:0007669"/>
    <property type="project" value="TreeGrafter"/>
</dbReference>
<dbReference type="GO" id="GO:0005737">
    <property type="term" value="C:cytoplasm"/>
    <property type="evidence" value="ECO:0007669"/>
    <property type="project" value="TreeGrafter"/>
</dbReference>
<dbReference type="PROSITE" id="PS00108">
    <property type="entry name" value="PROTEIN_KINASE_ST"/>
    <property type="match status" value="1"/>
</dbReference>
<evidence type="ECO:0000256" key="7">
    <source>
        <dbReference type="ARBA" id="ARBA00047899"/>
    </source>
</evidence>
<protein>
    <recommendedName>
        <fullName evidence="1">non-specific serine/threonine protein kinase</fullName>
        <ecNumber evidence="1">2.7.11.1</ecNumber>
    </recommendedName>
</protein>
<evidence type="ECO:0000256" key="8">
    <source>
        <dbReference type="ARBA" id="ARBA00048679"/>
    </source>
</evidence>
<dbReference type="Gene3D" id="1.10.510.10">
    <property type="entry name" value="Transferase(Phosphotransferase) domain 1"/>
    <property type="match status" value="1"/>
</dbReference>
<organism evidence="10">
    <name type="scientific">viral metagenome</name>
    <dbReference type="NCBI Taxonomy" id="1070528"/>
    <lineage>
        <taxon>unclassified sequences</taxon>
        <taxon>metagenomes</taxon>
        <taxon>organismal metagenomes</taxon>
    </lineage>
</organism>
<dbReference type="GO" id="GO:0005634">
    <property type="term" value="C:nucleus"/>
    <property type="evidence" value="ECO:0007669"/>
    <property type="project" value="TreeGrafter"/>
</dbReference>
<accession>A0A6C0CKJ0</accession>
<evidence type="ECO:0000256" key="2">
    <source>
        <dbReference type="ARBA" id="ARBA00022527"/>
    </source>
</evidence>
<evidence type="ECO:0000256" key="1">
    <source>
        <dbReference type="ARBA" id="ARBA00012513"/>
    </source>
</evidence>
<keyword evidence="4" id="KW-0547">Nucleotide-binding</keyword>
<dbReference type="Gene3D" id="3.30.200.20">
    <property type="entry name" value="Phosphorylase Kinase, domain 1"/>
    <property type="match status" value="1"/>
</dbReference>
<sequence>MAHRSDESLNDDASYASYDDDSYASYASFDASSSSSENEPQDEYGVNGYMNVNLGELYNNRYKIVKKLGWGVFSTVWAAKDEKRDRWVAIKIFKCDPEFDDVVKTEVEIIKQLMNAAPENANHTINLYDIFKHQSNYGRHVCLVYELLGCHLLKISRIFKHRNKTVPLRLLRKVIRQCMEAFSYIHSKNIIHTDLKPENILIVPDERYIELMLMDNNEETKKLLEEHIYAMFEAGNVQIKIADWGNACWTNKHFSDQIQTFQYQAPEVIIGYRYNTKADIWSLACVFYELATNEYLFDARYDSDDDSYSSDDEEYRNTHLLLDMKHVIGDCPRSFALKGNDSRCYFNHSGKLRAKDIDKSDIGVLEALQNDLDAYTDSRHPEDEVKDFAEFLQYLLVYVPDKRPSAEASLKHPYLA</sequence>
<comment type="catalytic activity">
    <reaction evidence="7">
        <text>L-threonyl-[protein] + ATP = O-phospho-L-threonyl-[protein] + ADP + H(+)</text>
        <dbReference type="Rhea" id="RHEA:46608"/>
        <dbReference type="Rhea" id="RHEA-COMP:11060"/>
        <dbReference type="Rhea" id="RHEA-COMP:11605"/>
        <dbReference type="ChEBI" id="CHEBI:15378"/>
        <dbReference type="ChEBI" id="CHEBI:30013"/>
        <dbReference type="ChEBI" id="CHEBI:30616"/>
        <dbReference type="ChEBI" id="CHEBI:61977"/>
        <dbReference type="ChEBI" id="CHEBI:456216"/>
        <dbReference type="EC" id="2.7.11.1"/>
    </reaction>
</comment>
<proteinExistence type="predicted"/>
<dbReference type="InterPro" id="IPR051334">
    <property type="entry name" value="SRPK"/>
</dbReference>
<keyword evidence="5" id="KW-0418">Kinase</keyword>
<evidence type="ECO:0000259" key="9">
    <source>
        <dbReference type="PROSITE" id="PS50011"/>
    </source>
</evidence>